<evidence type="ECO:0000313" key="1">
    <source>
        <dbReference type="EMBL" id="RAO72573.1"/>
    </source>
</evidence>
<gene>
    <name evidence="1" type="ORF">BHQ10_008585</name>
</gene>
<dbReference type="AlphaFoldDB" id="A0A364L9X4"/>
<dbReference type="OrthoDB" id="3037908at2759"/>
<evidence type="ECO:0000313" key="2">
    <source>
        <dbReference type="Proteomes" id="UP000249363"/>
    </source>
</evidence>
<reference evidence="1 2" key="1">
    <citation type="journal article" date="2017" name="Biotechnol. Biofuels">
        <title>Differential beta-glucosidase expression as a function of carbon source availability in Talaromyces amestolkiae: a genomic and proteomic approach.</title>
        <authorList>
            <person name="de Eugenio L.I."/>
            <person name="Mendez-Liter J.A."/>
            <person name="Nieto-Dominguez M."/>
            <person name="Alonso L."/>
            <person name="Gil-Munoz J."/>
            <person name="Barriuso J."/>
            <person name="Prieto A."/>
            <person name="Martinez M.J."/>
        </authorList>
    </citation>
    <scope>NUCLEOTIDE SEQUENCE [LARGE SCALE GENOMIC DNA]</scope>
    <source>
        <strain evidence="1 2">CIB</strain>
    </source>
</reference>
<comment type="caution">
    <text evidence="1">The sequence shown here is derived from an EMBL/GenBank/DDBJ whole genome shotgun (WGS) entry which is preliminary data.</text>
</comment>
<keyword evidence="2" id="KW-1185">Reference proteome</keyword>
<sequence length="263" mass="29784">MPEEAFQNSQLVIECFHSEGLTLTGAAAANLSYMSQFILLATACGRTIAHGQQSAVEQTYGDPLQSFMDRHEWLDTLLSQRLQAISPISRPRDPLFFFSHMMAQCTILKLYKVLQCNFSSVNDPDSKMLLEYRQRAIAAADKIVGYAGHLDQFNLFKVHPFTPFTIYLCADFFLSNINIDPVFEIHYLEMTQVLCDLASMNQLAEYCTDLLTSESTASEFRPWKTEKTDAIDIMDTVPLLEMDDCQFSTEDIQAFEAFASSLN</sequence>
<organism evidence="1 2">
    <name type="scientific">Talaromyces amestolkiae</name>
    <dbReference type="NCBI Taxonomy" id="1196081"/>
    <lineage>
        <taxon>Eukaryota</taxon>
        <taxon>Fungi</taxon>
        <taxon>Dikarya</taxon>
        <taxon>Ascomycota</taxon>
        <taxon>Pezizomycotina</taxon>
        <taxon>Eurotiomycetes</taxon>
        <taxon>Eurotiomycetidae</taxon>
        <taxon>Eurotiales</taxon>
        <taxon>Trichocomaceae</taxon>
        <taxon>Talaromyces</taxon>
        <taxon>Talaromyces sect. Talaromyces</taxon>
    </lineage>
</organism>
<name>A0A364L9X4_TALAM</name>
<dbReference type="GeneID" id="63797799"/>
<dbReference type="Proteomes" id="UP000249363">
    <property type="component" value="Unassembled WGS sequence"/>
</dbReference>
<protein>
    <recommendedName>
        <fullName evidence="3">Transcription factor domain-containing protein</fullName>
    </recommendedName>
</protein>
<proteinExistence type="predicted"/>
<accession>A0A364L9X4</accession>
<dbReference type="RefSeq" id="XP_040737087.1">
    <property type="nucleotide sequence ID" value="XM_040881406.1"/>
</dbReference>
<dbReference type="STRING" id="1196081.A0A364L9X4"/>
<dbReference type="EMBL" id="MIKG01000020">
    <property type="protein sequence ID" value="RAO72573.1"/>
    <property type="molecule type" value="Genomic_DNA"/>
</dbReference>
<evidence type="ECO:0008006" key="3">
    <source>
        <dbReference type="Google" id="ProtNLM"/>
    </source>
</evidence>